<evidence type="ECO:0000313" key="4">
    <source>
        <dbReference type="Proteomes" id="UP000316706"/>
    </source>
</evidence>
<organism evidence="3 4">
    <name type="scientific">Actinomadura hallensis</name>
    <dbReference type="NCBI Taxonomy" id="337895"/>
    <lineage>
        <taxon>Bacteria</taxon>
        <taxon>Bacillati</taxon>
        <taxon>Actinomycetota</taxon>
        <taxon>Actinomycetes</taxon>
        <taxon>Streptosporangiales</taxon>
        <taxon>Thermomonosporaceae</taxon>
        <taxon>Actinomadura</taxon>
    </lineage>
</organism>
<evidence type="ECO:0000256" key="2">
    <source>
        <dbReference type="SAM" id="SignalP"/>
    </source>
</evidence>
<keyword evidence="4" id="KW-1185">Reference proteome</keyword>
<dbReference type="RefSeq" id="WP_185758922.1">
    <property type="nucleotide sequence ID" value="NZ_VFPO01000001.1"/>
</dbReference>
<dbReference type="Proteomes" id="UP000316706">
    <property type="component" value="Unassembled WGS sequence"/>
</dbReference>
<reference evidence="3 4" key="1">
    <citation type="submission" date="2019-06" db="EMBL/GenBank/DDBJ databases">
        <title>Sequencing the genomes of 1000 actinobacteria strains.</title>
        <authorList>
            <person name="Klenk H.-P."/>
        </authorList>
    </citation>
    <scope>NUCLEOTIDE SEQUENCE [LARGE SCALE GENOMIC DNA]</scope>
    <source>
        <strain evidence="3 4">DSM 45043</strain>
    </source>
</reference>
<feature type="signal peptide" evidence="2">
    <location>
        <begin position="1"/>
        <end position="30"/>
    </location>
</feature>
<protein>
    <submittedName>
        <fullName evidence="3">Uncharacterized protein</fullName>
    </submittedName>
</protein>
<proteinExistence type="predicted"/>
<feature type="chain" id="PRO_5022246661" evidence="2">
    <location>
        <begin position="31"/>
        <end position="62"/>
    </location>
</feature>
<feature type="region of interest" description="Disordered" evidence="1">
    <location>
        <begin position="28"/>
        <end position="62"/>
    </location>
</feature>
<sequence>MVRSRRLPKTPLFLALVPTLTAVTAQPVTAQPVTAQPAAAPPADRAGRGHDRPADPSSSMPG</sequence>
<accession>A0A543IJY5</accession>
<evidence type="ECO:0000256" key="1">
    <source>
        <dbReference type="SAM" id="MobiDB-lite"/>
    </source>
</evidence>
<name>A0A543IJY5_9ACTN</name>
<gene>
    <name evidence="3" type="ORF">FHX41_4638</name>
</gene>
<feature type="compositionally biased region" description="Low complexity" evidence="1">
    <location>
        <begin position="28"/>
        <end position="43"/>
    </location>
</feature>
<feature type="compositionally biased region" description="Basic and acidic residues" evidence="1">
    <location>
        <begin position="45"/>
        <end position="54"/>
    </location>
</feature>
<dbReference type="AlphaFoldDB" id="A0A543IJY5"/>
<dbReference type="EMBL" id="VFPO01000001">
    <property type="protein sequence ID" value="TQM70893.1"/>
    <property type="molecule type" value="Genomic_DNA"/>
</dbReference>
<evidence type="ECO:0000313" key="3">
    <source>
        <dbReference type="EMBL" id="TQM70893.1"/>
    </source>
</evidence>
<comment type="caution">
    <text evidence="3">The sequence shown here is derived from an EMBL/GenBank/DDBJ whole genome shotgun (WGS) entry which is preliminary data.</text>
</comment>
<keyword evidence="2" id="KW-0732">Signal</keyword>